<evidence type="ECO:0000313" key="2">
    <source>
        <dbReference type="Proteomes" id="UP001304895"/>
    </source>
</evidence>
<proteinExistence type="predicted"/>
<gene>
    <name evidence="1" type="ORF">BT67DRAFT_40481</name>
</gene>
<accession>A0AAN6ZC73</accession>
<dbReference type="Proteomes" id="UP001304895">
    <property type="component" value="Unassembled WGS sequence"/>
</dbReference>
<dbReference type="AlphaFoldDB" id="A0AAN6ZC73"/>
<keyword evidence="2" id="KW-1185">Reference proteome</keyword>
<dbReference type="EMBL" id="MU853411">
    <property type="protein sequence ID" value="KAK4133685.1"/>
    <property type="molecule type" value="Genomic_DNA"/>
</dbReference>
<comment type="caution">
    <text evidence="1">The sequence shown here is derived from an EMBL/GenBank/DDBJ whole genome shotgun (WGS) entry which is preliminary data.</text>
</comment>
<sequence length="120" mass="12870">MAARQEPSTAMLPFCVKHASAQPCSRAGEGELPNGRAFQVDIGGPPWSHSAMYMYNCSAFLKCAETSRTRPADCGRGNRYSLRQALSETPRSSSAAPGTILVDAKAAVETRFLASHYCSP</sequence>
<name>A0AAN6ZC73_9PEZI</name>
<organism evidence="1 2">
    <name type="scientific">Trichocladium antarcticum</name>
    <dbReference type="NCBI Taxonomy" id="1450529"/>
    <lineage>
        <taxon>Eukaryota</taxon>
        <taxon>Fungi</taxon>
        <taxon>Dikarya</taxon>
        <taxon>Ascomycota</taxon>
        <taxon>Pezizomycotina</taxon>
        <taxon>Sordariomycetes</taxon>
        <taxon>Sordariomycetidae</taxon>
        <taxon>Sordariales</taxon>
        <taxon>Chaetomiaceae</taxon>
        <taxon>Trichocladium</taxon>
    </lineage>
</organism>
<reference evidence="1" key="2">
    <citation type="submission" date="2023-05" db="EMBL/GenBank/DDBJ databases">
        <authorList>
            <consortium name="Lawrence Berkeley National Laboratory"/>
            <person name="Steindorff A."/>
            <person name="Hensen N."/>
            <person name="Bonometti L."/>
            <person name="Westerberg I."/>
            <person name="Brannstrom I.O."/>
            <person name="Guillou S."/>
            <person name="Cros-Aarteil S."/>
            <person name="Calhoun S."/>
            <person name="Haridas S."/>
            <person name="Kuo A."/>
            <person name="Mondo S."/>
            <person name="Pangilinan J."/>
            <person name="Riley R."/>
            <person name="Labutti K."/>
            <person name="Andreopoulos B."/>
            <person name="Lipzen A."/>
            <person name="Chen C."/>
            <person name="Yanf M."/>
            <person name="Daum C."/>
            <person name="Ng V."/>
            <person name="Clum A."/>
            <person name="Ohm R."/>
            <person name="Martin F."/>
            <person name="Silar P."/>
            <person name="Natvig D."/>
            <person name="Lalanne C."/>
            <person name="Gautier V."/>
            <person name="Ament-Velasquez S.L."/>
            <person name="Kruys A."/>
            <person name="Hutchinson M.I."/>
            <person name="Powell A.J."/>
            <person name="Barry K."/>
            <person name="Miller A.N."/>
            <person name="Grigoriev I.V."/>
            <person name="Debuchy R."/>
            <person name="Gladieux P."/>
            <person name="Thoren M.H."/>
            <person name="Johannesson H."/>
        </authorList>
    </citation>
    <scope>NUCLEOTIDE SEQUENCE</scope>
    <source>
        <strain evidence="1">CBS 123565</strain>
    </source>
</reference>
<reference evidence="1" key="1">
    <citation type="journal article" date="2023" name="Mol. Phylogenet. Evol.">
        <title>Genome-scale phylogeny and comparative genomics of the fungal order Sordariales.</title>
        <authorList>
            <person name="Hensen N."/>
            <person name="Bonometti L."/>
            <person name="Westerberg I."/>
            <person name="Brannstrom I.O."/>
            <person name="Guillou S."/>
            <person name="Cros-Aarteil S."/>
            <person name="Calhoun S."/>
            <person name="Haridas S."/>
            <person name="Kuo A."/>
            <person name="Mondo S."/>
            <person name="Pangilinan J."/>
            <person name="Riley R."/>
            <person name="LaButti K."/>
            <person name="Andreopoulos B."/>
            <person name="Lipzen A."/>
            <person name="Chen C."/>
            <person name="Yan M."/>
            <person name="Daum C."/>
            <person name="Ng V."/>
            <person name="Clum A."/>
            <person name="Steindorff A."/>
            <person name="Ohm R.A."/>
            <person name="Martin F."/>
            <person name="Silar P."/>
            <person name="Natvig D.O."/>
            <person name="Lalanne C."/>
            <person name="Gautier V."/>
            <person name="Ament-Velasquez S.L."/>
            <person name="Kruys A."/>
            <person name="Hutchinson M.I."/>
            <person name="Powell A.J."/>
            <person name="Barry K."/>
            <person name="Miller A.N."/>
            <person name="Grigoriev I.V."/>
            <person name="Debuchy R."/>
            <person name="Gladieux P."/>
            <person name="Hiltunen Thoren M."/>
            <person name="Johannesson H."/>
        </authorList>
    </citation>
    <scope>NUCLEOTIDE SEQUENCE</scope>
    <source>
        <strain evidence="1">CBS 123565</strain>
    </source>
</reference>
<evidence type="ECO:0000313" key="1">
    <source>
        <dbReference type="EMBL" id="KAK4133685.1"/>
    </source>
</evidence>
<protein>
    <submittedName>
        <fullName evidence="1">Uncharacterized protein</fullName>
    </submittedName>
</protein>